<evidence type="ECO:0008006" key="3">
    <source>
        <dbReference type="Google" id="ProtNLM"/>
    </source>
</evidence>
<protein>
    <recommendedName>
        <fullName evidence="3">Rx N-terminal domain-containing protein</fullName>
    </recommendedName>
</protein>
<name>A0A7N2LCF0_QUELO</name>
<sequence length="198" mass="22313">MDEAILSIAGSIIENLGSAAFELVGSLWNVKDDLEQIRKTDDLLDESKYYTELALQQKETSGSITEKELDAIAKDREKFHWKERSTVKRIVSPNRETRPWHPPNNGVIGRKDEKNQIINRLLEPNIEENVLVVAIVGVAGEDAKRKPVRIGTRSHMSLTFIYHESFVEYGGNMPRLDTVRILDGGVRKDANGGIKCKT</sequence>
<keyword evidence="2" id="KW-1185">Reference proteome</keyword>
<reference evidence="1" key="2">
    <citation type="submission" date="2021-01" db="UniProtKB">
        <authorList>
            <consortium name="EnsemblPlants"/>
        </authorList>
    </citation>
    <scope>IDENTIFICATION</scope>
</reference>
<accession>A0A7N2LCF0</accession>
<organism evidence="1 2">
    <name type="scientific">Quercus lobata</name>
    <name type="common">Valley oak</name>
    <dbReference type="NCBI Taxonomy" id="97700"/>
    <lineage>
        <taxon>Eukaryota</taxon>
        <taxon>Viridiplantae</taxon>
        <taxon>Streptophyta</taxon>
        <taxon>Embryophyta</taxon>
        <taxon>Tracheophyta</taxon>
        <taxon>Spermatophyta</taxon>
        <taxon>Magnoliopsida</taxon>
        <taxon>eudicotyledons</taxon>
        <taxon>Gunneridae</taxon>
        <taxon>Pentapetalae</taxon>
        <taxon>rosids</taxon>
        <taxon>fabids</taxon>
        <taxon>Fagales</taxon>
        <taxon>Fagaceae</taxon>
        <taxon>Quercus</taxon>
    </lineage>
</organism>
<evidence type="ECO:0000313" key="1">
    <source>
        <dbReference type="EnsemblPlants" id="QL04p006128:mrna"/>
    </source>
</evidence>
<proteinExistence type="predicted"/>
<dbReference type="EMBL" id="LRBV02000004">
    <property type="status" value="NOT_ANNOTATED_CDS"/>
    <property type="molecule type" value="Genomic_DNA"/>
</dbReference>
<dbReference type="EnsemblPlants" id="QL04p006128:mrna">
    <property type="protein sequence ID" value="QL04p006128:mrna"/>
    <property type="gene ID" value="QL04p006128"/>
</dbReference>
<dbReference type="InParanoid" id="A0A7N2LCF0"/>
<reference evidence="1 2" key="1">
    <citation type="journal article" date="2016" name="G3 (Bethesda)">
        <title>First Draft Assembly and Annotation of the Genome of a California Endemic Oak Quercus lobata Nee (Fagaceae).</title>
        <authorList>
            <person name="Sork V.L."/>
            <person name="Fitz-Gibbon S.T."/>
            <person name="Puiu D."/>
            <person name="Crepeau M."/>
            <person name="Gugger P.F."/>
            <person name="Sherman R."/>
            <person name="Stevens K."/>
            <person name="Langley C.H."/>
            <person name="Pellegrini M."/>
            <person name="Salzberg S.L."/>
        </authorList>
    </citation>
    <scope>NUCLEOTIDE SEQUENCE [LARGE SCALE GENOMIC DNA]</scope>
    <source>
        <strain evidence="1 2">cv. SW786</strain>
    </source>
</reference>
<dbReference type="Proteomes" id="UP000594261">
    <property type="component" value="Chromosome 4"/>
</dbReference>
<dbReference type="AlphaFoldDB" id="A0A7N2LCF0"/>
<dbReference type="Gramene" id="QL04p006128:mrna">
    <property type="protein sequence ID" value="QL04p006128:mrna"/>
    <property type="gene ID" value="QL04p006128"/>
</dbReference>
<evidence type="ECO:0000313" key="2">
    <source>
        <dbReference type="Proteomes" id="UP000594261"/>
    </source>
</evidence>